<dbReference type="PANTHER" id="PTHR12818">
    <property type="entry name" value="TRNA (ADENINE(37)-N6)-METHYLTRANSFERASE"/>
    <property type="match status" value="1"/>
</dbReference>
<evidence type="ECO:0000259" key="4">
    <source>
        <dbReference type="PROSITE" id="PS51668"/>
    </source>
</evidence>
<reference evidence="5 6" key="1">
    <citation type="submission" date="2019-11" db="EMBL/GenBank/DDBJ databases">
        <title>Draft Whole-Genome sequence of the marine photosynthetic bacterium Rhodovulum strictum DSM 11289.</title>
        <authorList>
            <person name="Kyndt J.A."/>
            <person name="Meyer T.E."/>
        </authorList>
    </citation>
    <scope>NUCLEOTIDE SEQUENCE [LARGE SCALE GENOMIC DNA]</scope>
    <source>
        <strain evidence="5 6">DSM 11289</strain>
    </source>
</reference>
<evidence type="ECO:0000256" key="2">
    <source>
        <dbReference type="ARBA" id="ARBA00033753"/>
    </source>
</evidence>
<name>A0A844BN38_9RHOB</name>
<evidence type="ECO:0000313" key="5">
    <source>
        <dbReference type="EMBL" id="MRH22392.1"/>
    </source>
</evidence>
<dbReference type="AlphaFoldDB" id="A0A844BN38"/>
<dbReference type="Proteomes" id="UP000466730">
    <property type="component" value="Unassembled WGS sequence"/>
</dbReference>
<dbReference type="RefSeq" id="WP_153749676.1">
    <property type="nucleotide sequence ID" value="NZ_BAAADI010000017.1"/>
</dbReference>
<dbReference type="PROSITE" id="PS51668">
    <property type="entry name" value="TSAA_2"/>
    <property type="match status" value="1"/>
</dbReference>
<dbReference type="SUPFAM" id="SSF118196">
    <property type="entry name" value="YaeB-like"/>
    <property type="match status" value="1"/>
</dbReference>
<dbReference type="EMBL" id="WJPO01000030">
    <property type="protein sequence ID" value="MRH22392.1"/>
    <property type="molecule type" value="Genomic_DNA"/>
</dbReference>
<accession>A0A844BN38</accession>
<evidence type="ECO:0000256" key="1">
    <source>
        <dbReference type="ARBA" id="ARBA00022691"/>
    </source>
</evidence>
<keyword evidence="6" id="KW-1185">Reference proteome</keyword>
<proteinExistence type="inferred from homology"/>
<evidence type="ECO:0000256" key="3">
    <source>
        <dbReference type="SAM" id="MobiDB-lite"/>
    </source>
</evidence>
<dbReference type="InterPro" id="IPR023370">
    <property type="entry name" value="TrmO-like_N"/>
</dbReference>
<comment type="caution">
    <text evidence="5">The sequence shown here is derived from an EMBL/GenBank/DDBJ whole genome shotgun (WGS) entry which is preliminary data.</text>
</comment>
<feature type="compositionally biased region" description="Basic and acidic residues" evidence="3">
    <location>
        <begin position="1"/>
        <end position="18"/>
    </location>
</feature>
<dbReference type="Gene3D" id="2.40.30.70">
    <property type="entry name" value="YaeB-like"/>
    <property type="match status" value="1"/>
</dbReference>
<protein>
    <recommendedName>
        <fullName evidence="4">TsaA-like domain-containing protein</fullName>
    </recommendedName>
</protein>
<dbReference type="InterPro" id="IPR036414">
    <property type="entry name" value="YaeB_N_sf"/>
</dbReference>
<feature type="domain" description="TsaA-like" evidence="4">
    <location>
        <begin position="1"/>
        <end position="79"/>
    </location>
</feature>
<feature type="region of interest" description="Disordered" evidence="3">
    <location>
        <begin position="1"/>
        <end position="31"/>
    </location>
</feature>
<evidence type="ECO:0000313" key="6">
    <source>
        <dbReference type="Proteomes" id="UP000466730"/>
    </source>
</evidence>
<dbReference type="Pfam" id="PF01980">
    <property type="entry name" value="TrmO_N"/>
    <property type="match status" value="1"/>
</dbReference>
<dbReference type="PANTHER" id="PTHR12818:SF0">
    <property type="entry name" value="TRNA (ADENINE(37)-N6)-METHYLTRANSFERASE"/>
    <property type="match status" value="1"/>
</dbReference>
<sequence>MDRARRDLLTQAPRHVEAPRGTFALRSPNRPNMISQSTVRITALDPLRATFGIDAIDCFDGTPLLDIKPWLATIDMPPGDAG</sequence>
<dbReference type="InterPro" id="IPR040372">
    <property type="entry name" value="YaeB-like"/>
</dbReference>
<comment type="similarity">
    <text evidence="2">Belongs to the tRNA methyltransferase O family.</text>
</comment>
<dbReference type="InterPro" id="IPR036413">
    <property type="entry name" value="YaeB-like_sf"/>
</dbReference>
<dbReference type="OrthoDB" id="9804309at2"/>
<keyword evidence="1" id="KW-0949">S-adenosyl-L-methionine</keyword>
<gene>
    <name evidence="5" type="ORF">GH815_15535</name>
</gene>
<organism evidence="5 6">
    <name type="scientific">Rhodovulum strictum</name>
    <dbReference type="NCBI Taxonomy" id="58314"/>
    <lineage>
        <taxon>Bacteria</taxon>
        <taxon>Pseudomonadati</taxon>
        <taxon>Pseudomonadota</taxon>
        <taxon>Alphaproteobacteria</taxon>
        <taxon>Rhodobacterales</taxon>
        <taxon>Paracoccaceae</taxon>
        <taxon>Rhodovulum</taxon>
    </lineage>
</organism>